<dbReference type="AlphaFoldDB" id="A0A5B8MZY8"/>
<keyword evidence="1" id="KW-0472">Membrane</keyword>
<sequence length="232" mass="25470">MNGQGATTTGGTALGIPALFGARSNFRLSTTEQVDRVLAQDPQSHSQSNVQWVLVSHFKTGGCYKGKRHAFPDQMPPELTHLVTHHEWMNQVYPEVSECLERFTDPLKYNYIHTFLTVLLVLQLGLFFIGEAAGRAANTGGGMTIAMGFPIGFLVYFSVLDAKAGQLLQLKLNSLNTYFSSRGISFYMLRHGKGGLLNFSIHCRIVSAAAQQHASYAGPPQQQPAPITHYVV</sequence>
<dbReference type="Proteomes" id="UP000316726">
    <property type="component" value="Chromosome 20"/>
</dbReference>
<organism evidence="2 3">
    <name type="scientific">Chloropicon primus</name>
    <dbReference type="NCBI Taxonomy" id="1764295"/>
    <lineage>
        <taxon>Eukaryota</taxon>
        <taxon>Viridiplantae</taxon>
        <taxon>Chlorophyta</taxon>
        <taxon>Chloropicophyceae</taxon>
        <taxon>Chloropicales</taxon>
        <taxon>Chloropicaceae</taxon>
        <taxon>Chloropicon</taxon>
    </lineage>
</organism>
<keyword evidence="1" id="KW-1133">Transmembrane helix</keyword>
<accession>A0A5B8MZY8</accession>
<feature type="transmembrane region" description="Helical" evidence="1">
    <location>
        <begin position="141"/>
        <end position="160"/>
    </location>
</feature>
<feature type="transmembrane region" description="Helical" evidence="1">
    <location>
        <begin position="111"/>
        <end position="129"/>
    </location>
</feature>
<keyword evidence="1" id="KW-0812">Transmembrane</keyword>
<evidence type="ECO:0000313" key="2">
    <source>
        <dbReference type="EMBL" id="QDZ26059.1"/>
    </source>
</evidence>
<reference evidence="2 3" key="1">
    <citation type="submission" date="2018-07" db="EMBL/GenBank/DDBJ databases">
        <title>The complete nuclear genome of the prasinophyte Chloropicon primus (CCMP1205).</title>
        <authorList>
            <person name="Pombert J.-F."/>
            <person name="Otis C."/>
            <person name="Turmel M."/>
            <person name="Lemieux C."/>
        </authorList>
    </citation>
    <scope>NUCLEOTIDE SEQUENCE [LARGE SCALE GENOMIC DNA]</scope>
    <source>
        <strain evidence="2 3">CCMP1205</strain>
    </source>
</reference>
<protein>
    <submittedName>
        <fullName evidence="2">Uncharacterized protein</fullName>
    </submittedName>
</protein>
<dbReference type="EMBL" id="CP031053">
    <property type="protein sequence ID" value="QDZ26059.1"/>
    <property type="molecule type" value="Genomic_DNA"/>
</dbReference>
<evidence type="ECO:0000313" key="3">
    <source>
        <dbReference type="Proteomes" id="UP000316726"/>
    </source>
</evidence>
<evidence type="ECO:0000256" key="1">
    <source>
        <dbReference type="SAM" id="Phobius"/>
    </source>
</evidence>
<proteinExistence type="predicted"/>
<gene>
    <name evidence="2" type="ORF">A3770_20p85770</name>
</gene>
<name>A0A5B8MZY8_9CHLO</name>
<keyword evidence="3" id="KW-1185">Reference proteome</keyword>